<protein>
    <submittedName>
        <fullName evidence="3">Uncharacterized protein</fullName>
    </submittedName>
</protein>
<reference evidence="4" key="1">
    <citation type="journal article" date="2018" name="Nat. Microbiol.">
        <title>Leveraging single-cell genomics to expand the fungal tree of life.</title>
        <authorList>
            <person name="Ahrendt S.R."/>
            <person name="Quandt C.A."/>
            <person name="Ciobanu D."/>
            <person name="Clum A."/>
            <person name="Salamov A."/>
            <person name="Andreopoulos B."/>
            <person name="Cheng J.F."/>
            <person name="Woyke T."/>
            <person name="Pelin A."/>
            <person name="Henrissat B."/>
            <person name="Reynolds N.K."/>
            <person name="Benny G.L."/>
            <person name="Smith M.E."/>
            <person name="James T.Y."/>
            <person name="Grigoriev I.V."/>
        </authorList>
    </citation>
    <scope>NUCLEOTIDE SEQUENCE [LARGE SCALE GENOMIC DNA]</scope>
    <source>
        <strain evidence="4">RSA 1356</strain>
    </source>
</reference>
<dbReference type="AlphaFoldDB" id="A0A4P9XN51"/>
<feature type="transmembrane region" description="Helical" evidence="2">
    <location>
        <begin position="275"/>
        <end position="300"/>
    </location>
</feature>
<dbReference type="OrthoDB" id="5594373at2759"/>
<evidence type="ECO:0000313" key="4">
    <source>
        <dbReference type="Proteomes" id="UP000271241"/>
    </source>
</evidence>
<feature type="compositionally biased region" description="Basic and acidic residues" evidence="1">
    <location>
        <begin position="19"/>
        <end position="34"/>
    </location>
</feature>
<accession>A0A4P9XN51</accession>
<evidence type="ECO:0000313" key="3">
    <source>
        <dbReference type="EMBL" id="RKP07346.1"/>
    </source>
</evidence>
<feature type="compositionally biased region" description="Basic and acidic residues" evidence="1">
    <location>
        <begin position="102"/>
        <end position="117"/>
    </location>
</feature>
<feature type="compositionally biased region" description="Basic and acidic residues" evidence="1">
    <location>
        <begin position="142"/>
        <end position="167"/>
    </location>
</feature>
<evidence type="ECO:0000256" key="1">
    <source>
        <dbReference type="SAM" id="MobiDB-lite"/>
    </source>
</evidence>
<feature type="compositionally biased region" description="Acidic residues" evidence="1">
    <location>
        <begin position="58"/>
        <end position="67"/>
    </location>
</feature>
<keyword evidence="2" id="KW-0812">Transmembrane</keyword>
<keyword evidence="4" id="KW-1185">Reference proteome</keyword>
<dbReference type="EMBL" id="KZ992733">
    <property type="protein sequence ID" value="RKP07346.1"/>
    <property type="molecule type" value="Genomic_DNA"/>
</dbReference>
<dbReference type="Proteomes" id="UP000271241">
    <property type="component" value="Unassembled WGS sequence"/>
</dbReference>
<name>A0A4P9XN51_9FUNG</name>
<proteinExistence type="predicted"/>
<sequence length="321" mass="36060">MAVRKTRRLRKVASTWAETKQESASKVEAPKKEEVTDEEEAPQPVLREQQRPAAPLDSDSDSDDEAPEAVSLSVGKQHAQQAEKRAQSAVDELAAEKRKRRREVDARLKQQQQDKRGRQPQTTETVKGALPAALLEDVAAQDEERKRQKAAIARDEQQRGTHTRLDLSDVDSDDEVLAAGKAAGRMPTLPGGGPAQKDIDWVRGTKQSVQEREWKKRTKYDTGIIEKDGFNVAVLQEVTQSISRSVDQKAVGFRRRQLYSQRVTRGDGRCCGNRAVQIAICMLIITWRALILCAICNVPVAMRHSAFRRMSVPMQFRRKDA</sequence>
<keyword evidence="2" id="KW-0472">Membrane</keyword>
<feature type="compositionally biased region" description="Basic residues" evidence="1">
    <location>
        <begin position="1"/>
        <end position="11"/>
    </location>
</feature>
<keyword evidence="2" id="KW-1133">Transmembrane helix</keyword>
<gene>
    <name evidence="3" type="ORF">THASP1DRAFT_24498</name>
</gene>
<evidence type="ECO:0000256" key="2">
    <source>
        <dbReference type="SAM" id="Phobius"/>
    </source>
</evidence>
<feature type="region of interest" description="Disordered" evidence="1">
    <location>
        <begin position="1"/>
        <end position="172"/>
    </location>
</feature>
<organism evidence="3 4">
    <name type="scientific">Thamnocephalis sphaerospora</name>
    <dbReference type="NCBI Taxonomy" id="78915"/>
    <lineage>
        <taxon>Eukaryota</taxon>
        <taxon>Fungi</taxon>
        <taxon>Fungi incertae sedis</taxon>
        <taxon>Zoopagomycota</taxon>
        <taxon>Zoopagomycotina</taxon>
        <taxon>Zoopagomycetes</taxon>
        <taxon>Zoopagales</taxon>
        <taxon>Sigmoideomycetaceae</taxon>
        <taxon>Thamnocephalis</taxon>
    </lineage>
</organism>
<dbReference type="STRING" id="78915.A0A4P9XN51"/>